<feature type="domain" description="AMP-dependent synthetase/ligase" evidence="7">
    <location>
        <begin position="88"/>
        <end position="471"/>
    </location>
</feature>
<evidence type="ECO:0000256" key="3">
    <source>
        <dbReference type="ARBA" id="ARBA00022741"/>
    </source>
</evidence>
<dbReference type="PANTHER" id="PTHR24095">
    <property type="entry name" value="ACETYL-COENZYME A SYNTHETASE"/>
    <property type="match status" value="1"/>
</dbReference>
<dbReference type="NCBIfam" id="TIGR02188">
    <property type="entry name" value="Ac_CoA_lig_AcsA"/>
    <property type="match status" value="1"/>
</dbReference>
<evidence type="ECO:0000259" key="9">
    <source>
        <dbReference type="Pfam" id="PF16177"/>
    </source>
</evidence>
<dbReference type="STRING" id="709986.Deima_0191"/>
<feature type="binding site" evidence="6">
    <location>
        <position position="312"/>
    </location>
    <ligand>
        <name>CoA</name>
        <dbReference type="ChEBI" id="CHEBI:57287"/>
    </ligand>
</feature>
<dbReference type="Proteomes" id="UP000008635">
    <property type="component" value="Chromosome"/>
</dbReference>
<reference evidence="11" key="2">
    <citation type="submission" date="2011-01" db="EMBL/GenBank/DDBJ databases">
        <title>The complete genome of Deinococcus maricopensis DSM 21211.</title>
        <authorList>
            <consortium name="US DOE Joint Genome Institute (JGI-PGF)"/>
            <person name="Lucas S."/>
            <person name="Copeland A."/>
            <person name="Lapidus A."/>
            <person name="Goodwin L."/>
            <person name="Pitluck S."/>
            <person name="Kyrpides N."/>
            <person name="Mavromatis K."/>
            <person name="Pagani I."/>
            <person name="Ivanova N."/>
            <person name="Ovchinnikova G."/>
            <person name="Zeytun A."/>
            <person name="Detter J.C."/>
            <person name="Han C."/>
            <person name="Land M."/>
            <person name="Hauser L."/>
            <person name="Markowitz V."/>
            <person name="Cheng J.-F."/>
            <person name="Hugenholtz P."/>
            <person name="Woyke T."/>
            <person name="Wu D."/>
            <person name="Pukall R."/>
            <person name="Gehrich-Schroeter G."/>
            <person name="Brambilla E."/>
            <person name="Klenk H.-P."/>
            <person name="Eisen J.A."/>
        </authorList>
    </citation>
    <scope>NUCLEOTIDE SEQUENCE [LARGE SCALE GENOMIC DNA]</scope>
    <source>
        <strain evidence="11">DSM 21211 / LMG 22137 / NRRL B-23946 / LB-34</strain>
    </source>
</reference>
<dbReference type="KEGG" id="dmr:Deima_0191"/>
<dbReference type="GO" id="GO:0005829">
    <property type="term" value="C:cytosol"/>
    <property type="evidence" value="ECO:0007669"/>
    <property type="project" value="TreeGrafter"/>
</dbReference>
<proteinExistence type="inferred from homology"/>
<sequence>MTQSIENVLHEHRRYAPPAEYAARVRWTRDAYDRAYARSLQDPDGFWSDIARELHWFRAPTQALDWQPPHAQWFADGTTNIAYNALDRHLPTRGDARAIVWEGEDGTQRTLTYHELHAQVCQLANALTRLGVHAGDRVTLYLPLIPEAAIAMLACARIGAVHSVVFGGFSASALCERIKDAGSKVLITADGGLRRGSTVNLKASADEALKGTPDIEHVIVVNRTGQAVPMQAGRDLWWDDLLRDASAEHAPAELNSEHPLFILYTSGSTGKPKGVLHTTGGYMVGTYLTTQAVFELGPDDLYWCTADVGWVTGHSYVVYGPLLNGASVFLYEGAPNHPDWSRFWAMIERHRVTVLYTAPTAIRSFMRAGDAFVQRHDLSSLRLLGSVGEPINPEAWVWYHDVVGGGHCPVVDTWWQTETGGIMLTTLPGAHDAKPGSAGLPMFGVDPAIMTRTGQELGPDEGGFLVLKRPWPSMLRTVYGDDDRYQQSYWSEIPGVYFAGDGARRDAEGYVTVIGRIDDVLNVSGHRLGTMELESALVAHPSVAEAAVVGRPDDVKGEGIVAFVTLQSGATATADDVRAHVAREIGAIARPDEIRFADALPKTRSGKIMRRFLRQIAAGQAISGDTSTLEDPAVLERLQQAPAQ</sequence>
<feature type="binding site" evidence="6">
    <location>
        <begin position="412"/>
        <end position="417"/>
    </location>
    <ligand>
        <name>ATP</name>
        <dbReference type="ChEBI" id="CHEBI:30616"/>
    </ligand>
</feature>
<dbReference type="Pfam" id="PF00501">
    <property type="entry name" value="AMP-binding"/>
    <property type="match status" value="1"/>
</dbReference>
<gene>
    <name evidence="6" type="primary">acsA</name>
    <name evidence="10" type="ordered locus">Deima_0191</name>
</gene>
<dbReference type="InterPro" id="IPR025110">
    <property type="entry name" value="AMP-bd_C"/>
</dbReference>
<dbReference type="EMBL" id="CP002454">
    <property type="protein sequence ID" value="ADV65855.1"/>
    <property type="molecule type" value="Genomic_DNA"/>
</dbReference>
<dbReference type="NCBIfam" id="NF001208">
    <property type="entry name" value="PRK00174.1"/>
    <property type="match status" value="1"/>
</dbReference>
<keyword evidence="6" id="KW-0479">Metal-binding</keyword>
<dbReference type="GO" id="GO:0016208">
    <property type="term" value="F:AMP binding"/>
    <property type="evidence" value="ECO:0007669"/>
    <property type="project" value="InterPro"/>
</dbReference>
<dbReference type="HOGENOM" id="CLU_000022_3_6_0"/>
<evidence type="ECO:0000313" key="11">
    <source>
        <dbReference type="Proteomes" id="UP000008635"/>
    </source>
</evidence>
<dbReference type="PROSITE" id="PS00455">
    <property type="entry name" value="AMP_BINDING"/>
    <property type="match status" value="1"/>
</dbReference>
<evidence type="ECO:0000313" key="10">
    <source>
        <dbReference type="EMBL" id="ADV65855.1"/>
    </source>
</evidence>
<protein>
    <recommendedName>
        <fullName evidence="6">Acetyl-coenzyme A synthetase</fullName>
        <shortName evidence="6">AcCoA synthetase</shortName>
        <shortName evidence="6">Acs</shortName>
        <ecNumber evidence="6">6.2.1.1</ecNumber>
    </recommendedName>
    <alternativeName>
        <fullName evidence="6">Acetate--CoA ligase</fullName>
    </alternativeName>
    <alternativeName>
        <fullName evidence="6">Acyl-activating enzyme</fullName>
    </alternativeName>
</protein>
<dbReference type="Gene3D" id="3.40.50.12780">
    <property type="entry name" value="N-terminal domain of ligase-like"/>
    <property type="match status" value="1"/>
</dbReference>
<dbReference type="FunFam" id="3.40.50.12780:FF:000001">
    <property type="entry name" value="Acetyl-coenzyme A synthetase"/>
    <property type="match status" value="1"/>
</dbReference>
<dbReference type="eggNOG" id="COG0365">
    <property type="taxonomic scope" value="Bacteria"/>
</dbReference>
<comment type="catalytic activity">
    <reaction evidence="6">
        <text>acetate + ATP + CoA = acetyl-CoA + AMP + diphosphate</text>
        <dbReference type="Rhea" id="RHEA:23176"/>
        <dbReference type="ChEBI" id="CHEBI:30089"/>
        <dbReference type="ChEBI" id="CHEBI:30616"/>
        <dbReference type="ChEBI" id="CHEBI:33019"/>
        <dbReference type="ChEBI" id="CHEBI:57287"/>
        <dbReference type="ChEBI" id="CHEBI:57288"/>
        <dbReference type="ChEBI" id="CHEBI:456215"/>
        <dbReference type="EC" id="6.2.1.1"/>
    </reaction>
</comment>
<evidence type="ECO:0000256" key="1">
    <source>
        <dbReference type="ARBA" id="ARBA00006432"/>
    </source>
</evidence>
<dbReference type="GO" id="GO:0046872">
    <property type="term" value="F:metal ion binding"/>
    <property type="evidence" value="ECO:0007669"/>
    <property type="project" value="UniProtKB-KW"/>
</dbReference>
<dbReference type="InterPro" id="IPR020845">
    <property type="entry name" value="AMP-binding_CS"/>
</dbReference>
<dbReference type="Pfam" id="PF16177">
    <property type="entry name" value="ACAS_N"/>
    <property type="match status" value="1"/>
</dbReference>
<dbReference type="Gene3D" id="3.30.300.30">
    <property type="match status" value="1"/>
</dbReference>
<evidence type="ECO:0000256" key="4">
    <source>
        <dbReference type="ARBA" id="ARBA00022840"/>
    </source>
</evidence>
<feature type="binding site" evidence="6">
    <location>
        <position position="516"/>
    </location>
    <ligand>
        <name>ATP</name>
        <dbReference type="ChEBI" id="CHEBI:30616"/>
    </ligand>
</feature>
<feature type="binding site" evidence="6">
    <location>
        <position position="540"/>
    </location>
    <ligand>
        <name>Mg(2+)</name>
        <dbReference type="ChEBI" id="CHEBI:18420"/>
    </ligand>
</feature>
<organism evidence="10 11">
    <name type="scientific">Deinococcus maricopensis (strain DSM 21211 / LMG 22137 / NRRL B-23946 / LB-34)</name>
    <dbReference type="NCBI Taxonomy" id="709986"/>
    <lineage>
        <taxon>Bacteria</taxon>
        <taxon>Thermotogati</taxon>
        <taxon>Deinococcota</taxon>
        <taxon>Deinococci</taxon>
        <taxon>Deinococcales</taxon>
        <taxon>Deinococcaceae</taxon>
        <taxon>Deinococcus</taxon>
    </lineage>
</organism>
<feature type="binding site" evidence="6">
    <location>
        <begin position="194"/>
        <end position="197"/>
    </location>
    <ligand>
        <name>CoA</name>
        <dbReference type="ChEBI" id="CHEBI:57287"/>
    </ligand>
</feature>
<dbReference type="InterPro" id="IPR011904">
    <property type="entry name" value="Ac_CoA_lig"/>
</dbReference>
<dbReference type="GO" id="GO:0005524">
    <property type="term" value="F:ATP binding"/>
    <property type="evidence" value="ECO:0007669"/>
    <property type="project" value="UniProtKB-KW"/>
</dbReference>
<dbReference type="HAMAP" id="MF_01123">
    <property type="entry name" value="Ac_CoA_synth"/>
    <property type="match status" value="1"/>
</dbReference>
<evidence type="ECO:0000256" key="6">
    <source>
        <dbReference type="HAMAP-Rule" id="MF_01123"/>
    </source>
</evidence>
<evidence type="ECO:0000259" key="7">
    <source>
        <dbReference type="Pfam" id="PF00501"/>
    </source>
</evidence>
<feature type="binding site" evidence="6">
    <location>
        <position position="501"/>
    </location>
    <ligand>
        <name>ATP</name>
        <dbReference type="ChEBI" id="CHEBI:30616"/>
    </ligand>
</feature>
<dbReference type="RefSeq" id="WP_013555360.1">
    <property type="nucleotide sequence ID" value="NC_014958.1"/>
</dbReference>
<keyword evidence="3 6" id="KW-0547">Nucleotide-binding</keyword>
<feature type="domain" description="AMP-binding enzyme C-terminal" evidence="8">
    <location>
        <begin position="532"/>
        <end position="607"/>
    </location>
</feature>
<feature type="binding site" evidence="6">
    <location>
        <position position="543"/>
    </location>
    <ligand>
        <name>Mg(2+)</name>
        <dbReference type="ChEBI" id="CHEBI:18420"/>
    </ligand>
</feature>
<keyword evidence="6" id="KW-0460">Magnesium</keyword>
<accession>E8U418</accession>
<dbReference type="CDD" id="cd05966">
    <property type="entry name" value="ACS"/>
    <property type="match status" value="1"/>
</dbReference>
<dbReference type="InterPro" id="IPR032387">
    <property type="entry name" value="ACAS_N"/>
</dbReference>
<feature type="binding site" evidence="6">
    <location>
        <position position="336"/>
    </location>
    <ligand>
        <name>CoA</name>
        <dbReference type="ChEBI" id="CHEBI:57287"/>
    </ligand>
</feature>
<dbReference type="GO" id="GO:0019427">
    <property type="term" value="P:acetyl-CoA biosynthetic process from acetate"/>
    <property type="evidence" value="ECO:0007669"/>
    <property type="project" value="UniProtKB-UniRule"/>
</dbReference>
<dbReference type="EC" id="6.2.1.1" evidence="6"/>
<dbReference type="GO" id="GO:0003987">
    <property type="term" value="F:acetate-CoA ligase activity"/>
    <property type="evidence" value="ECO:0007669"/>
    <property type="project" value="UniProtKB-UniRule"/>
</dbReference>
<comment type="cofactor">
    <cofactor evidence="6">
        <name>Mg(2+)</name>
        <dbReference type="ChEBI" id="CHEBI:18420"/>
    </cofactor>
</comment>
<feature type="binding site" evidence="6">
    <location>
        <position position="538"/>
    </location>
    <ligand>
        <name>Mg(2+)</name>
        <dbReference type="ChEBI" id="CHEBI:18420"/>
    </ligand>
</feature>
<dbReference type="OrthoDB" id="9778383at2"/>
<reference evidence="10 11" key="1">
    <citation type="journal article" date="2011" name="Stand. Genomic Sci.">
        <title>Complete genome sequence of Deinococcus maricopensis type strain (LB-34).</title>
        <authorList>
            <person name="Pukall R."/>
            <person name="Zeytun A."/>
            <person name="Lucas S."/>
            <person name="Lapidus A."/>
            <person name="Hammon N."/>
            <person name="Deshpande S."/>
            <person name="Nolan M."/>
            <person name="Cheng J.F."/>
            <person name="Pitluck S."/>
            <person name="Liolios K."/>
            <person name="Pagani I."/>
            <person name="Mikhailova N."/>
            <person name="Ivanova N."/>
            <person name="Mavromatis K."/>
            <person name="Pati A."/>
            <person name="Tapia R."/>
            <person name="Han C."/>
            <person name="Goodwin L."/>
            <person name="Chen A."/>
            <person name="Palaniappan K."/>
            <person name="Land M."/>
            <person name="Hauser L."/>
            <person name="Chang Y.J."/>
            <person name="Jeffries C.D."/>
            <person name="Brambilla E.M."/>
            <person name="Rohde M."/>
            <person name="Goker M."/>
            <person name="Detter J.C."/>
            <person name="Woyke T."/>
            <person name="Bristow J."/>
            <person name="Eisen J.A."/>
            <person name="Markowitz V."/>
            <person name="Hugenholtz P."/>
            <person name="Kyrpides N.C."/>
            <person name="Klenk H.P."/>
        </authorList>
    </citation>
    <scope>NUCLEOTIDE SEQUENCE [LARGE SCALE GENOMIC DNA]</scope>
    <source>
        <strain evidence="11">DSM 21211 / LMG 22137 / NRRL B-23946 / LB-34</strain>
    </source>
</reference>
<evidence type="ECO:0000256" key="5">
    <source>
        <dbReference type="ARBA" id="ARBA00022990"/>
    </source>
</evidence>
<name>E8U418_DEIML</name>
<feature type="binding site" evidence="6">
    <location>
        <position position="524"/>
    </location>
    <ligand>
        <name>CoA</name>
        <dbReference type="ChEBI" id="CHEBI:57287"/>
    </ligand>
</feature>
<evidence type="ECO:0000256" key="2">
    <source>
        <dbReference type="ARBA" id="ARBA00022598"/>
    </source>
</evidence>
<comment type="caution">
    <text evidence="6">Lacks conserved residue(s) required for the propagation of feature annotation.</text>
</comment>
<dbReference type="PANTHER" id="PTHR24095:SF14">
    <property type="entry name" value="ACETYL-COENZYME A SYNTHETASE 1"/>
    <property type="match status" value="1"/>
</dbReference>
<feature type="binding site" evidence="6">
    <location>
        <begin position="388"/>
        <end position="390"/>
    </location>
    <ligand>
        <name>ATP</name>
        <dbReference type="ChEBI" id="CHEBI:30616"/>
    </ligand>
</feature>
<dbReference type="InterPro" id="IPR000873">
    <property type="entry name" value="AMP-dep_synth/lig_dom"/>
</dbReference>
<keyword evidence="2 6" id="KW-0436">Ligase</keyword>
<comment type="PTM">
    <text evidence="6">Acetylated. Deacetylation by the SIR2-homolog deacetylase activates the enzyme.</text>
</comment>
<dbReference type="AlphaFoldDB" id="E8U418"/>
<dbReference type="InterPro" id="IPR042099">
    <property type="entry name" value="ANL_N_sf"/>
</dbReference>
<keyword evidence="11" id="KW-1185">Reference proteome</keyword>
<dbReference type="Pfam" id="PF13193">
    <property type="entry name" value="AMP-binding_C"/>
    <property type="match status" value="1"/>
</dbReference>
<keyword evidence="5 6" id="KW-0007">Acetylation</keyword>
<feature type="binding site" evidence="6">
    <location>
        <position position="527"/>
    </location>
    <ligand>
        <name>ATP</name>
        <dbReference type="ChEBI" id="CHEBI:30616"/>
    </ligand>
</feature>
<comment type="similarity">
    <text evidence="1 6">Belongs to the ATP-dependent AMP-binding enzyme family.</text>
</comment>
<evidence type="ECO:0000259" key="8">
    <source>
        <dbReference type="Pfam" id="PF13193"/>
    </source>
</evidence>
<dbReference type="SUPFAM" id="SSF56801">
    <property type="entry name" value="Acetyl-CoA synthetase-like"/>
    <property type="match status" value="1"/>
</dbReference>
<feature type="domain" description="Acetyl-coenzyme A synthetase N-terminal" evidence="9">
    <location>
        <begin position="32"/>
        <end position="85"/>
    </location>
</feature>
<comment type="function">
    <text evidence="6">Catalyzes the conversion of acetate into acetyl-CoA (AcCoA), an essential intermediate at the junction of anabolic and catabolic pathways. AcsA undergoes a two-step reaction. In the first half reaction, AcsA combines acetate with ATP to form acetyl-adenylate (AcAMP) intermediate. In the second half reaction, it can then transfer the acetyl group from AcAMP to the sulfhydryl group of CoA, forming the product AcCoA.</text>
</comment>
<dbReference type="InterPro" id="IPR045851">
    <property type="entry name" value="AMP-bd_C_sf"/>
</dbReference>
<keyword evidence="4 6" id="KW-0067">ATP-binding</keyword>
<feature type="modified residue" description="N6-acetyllysine" evidence="6">
    <location>
        <position position="607"/>
    </location>
</feature>